<proteinExistence type="predicted"/>
<keyword evidence="1" id="KW-0812">Transmembrane</keyword>
<dbReference type="Proteomes" id="UP000528460">
    <property type="component" value="Unassembled WGS sequence"/>
</dbReference>
<feature type="transmembrane region" description="Helical" evidence="1">
    <location>
        <begin position="155"/>
        <end position="179"/>
    </location>
</feature>
<dbReference type="AlphaFoldDB" id="A0A7Y4JLZ0"/>
<feature type="transmembrane region" description="Helical" evidence="1">
    <location>
        <begin position="125"/>
        <end position="143"/>
    </location>
</feature>
<organism evidence="2 3">
    <name type="scientific">Corallococcus exercitus</name>
    <dbReference type="NCBI Taxonomy" id="2316736"/>
    <lineage>
        <taxon>Bacteria</taxon>
        <taxon>Pseudomonadati</taxon>
        <taxon>Myxococcota</taxon>
        <taxon>Myxococcia</taxon>
        <taxon>Myxococcales</taxon>
        <taxon>Cystobacterineae</taxon>
        <taxon>Myxococcaceae</taxon>
        <taxon>Corallococcus</taxon>
    </lineage>
</organism>
<feature type="transmembrane region" description="Helical" evidence="1">
    <location>
        <begin position="191"/>
        <end position="216"/>
    </location>
</feature>
<reference evidence="2 3" key="1">
    <citation type="submission" date="2020-05" db="EMBL/GenBank/DDBJ databases">
        <authorList>
            <person name="Whitworth D."/>
        </authorList>
    </citation>
    <scope>NUCLEOTIDE SEQUENCE [LARGE SCALE GENOMIC DNA]</scope>
    <source>
        <strain evidence="2 3">CA046A</strain>
    </source>
</reference>
<feature type="transmembrane region" description="Helical" evidence="1">
    <location>
        <begin position="25"/>
        <end position="49"/>
    </location>
</feature>
<keyword evidence="1" id="KW-1133">Transmembrane helix</keyword>
<sequence>MLGAWGILAWRSTRAEVDGLRTTVRFTVALCVWASGWLGLALSGVLARLDLRPPPFALLPPGLVVAVALLLRTGAGRLLSRNTPLWLLVGLQAFRLPLELVMHQAALEGVMPAQMTFGAVNGVTGLNYDILTGASALLLALWLRTGDVPRSVVLAWNVFGSVLLLGILAIAVVSTPLVALFGDAPDRLNTWVLFAPFVWLPAVLVGSALFGHALLFRRLWMDRVPSDRAS</sequence>
<evidence type="ECO:0000313" key="2">
    <source>
        <dbReference type="EMBL" id="NOK07471.1"/>
    </source>
</evidence>
<dbReference type="RefSeq" id="WP_171411721.1">
    <property type="nucleotide sequence ID" value="NZ_JABFJW010000001.1"/>
</dbReference>
<name>A0A7Y4JLZ0_9BACT</name>
<evidence type="ECO:0000256" key="1">
    <source>
        <dbReference type="SAM" id="Phobius"/>
    </source>
</evidence>
<keyword evidence="1" id="KW-0472">Membrane</keyword>
<accession>A0A7Y4JLZ0</accession>
<protein>
    <submittedName>
        <fullName evidence="2">Uncharacterized protein</fullName>
    </submittedName>
</protein>
<feature type="transmembrane region" description="Helical" evidence="1">
    <location>
        <begin position="56"/>
        <end position="75"/>
    </location>
</feature>
<dbReference type="EMBL" id="JABFJW010000001">
    <property type="protein sequence ID" value="NOK07471.1"/>
    <property type="molecule type" value="Genomic_DNA"/>
</dbReference>
<comment type="caution">
    <text evidence="2">The sequence shown here is derived from an EMBL/GenBank/DDBJ whole genome shotgun (WGS) entry which is preliminary data.</text>
</comment>
<gene>
    <name evidence="2" type="ORF">HNS30_00200</name>
</gene>
<evidence type="ECO:0000313" key="3">
    <source>
        <dbReference type="Proteomes" id="UP000528460"/>
    </source>
</evidence>